<evidence type="ECO:0000259" key="7">
    <source>
        <dbReference type="PROSITE" id="PS50863"/>
    </source>
</evidence>
<evidence type="ECO:0000256" key="3">
    <source>
        <dbReference type="ARBA" id="ARBA00023125"/>
    </source>
</evidence>
<dbReference type="GO" id="GO:0003677">
    <property type="term" value="F:DNA binding"/>
    <property type="evidence" value="ECO:0007669"/>
    <property type="project" value="UniProtKB-KW"/>
</dbReference>
<accession>A0AAW1YJI1</accession>
<keyword evidence="4" id="KW-0804">Transcription</keyword>
<dbReference type="Proteomes" id="UP001457282">
    <property type="component" value="Unassembled WGS sequence"/>
</dbReference>
<proteinExistence type="predicted"/>
<keyword evidence="5" id="KW-0539">Nucleus</keyword>
<evidence type="ECO:0000256" key="5">
    <source>
        <dbReference type="ARBA" id="ARBA00023242"/>
    </source>
</evidence>
<gene>
    <name evidence="8" type="ORF">M0R45_004326</name>
</gene>
<dbReference type="PANTHER" id="PTHR31920:SF108">
    <property type="entry name" value="B3 DOMAIN-CONTAINING TRANSCRIPTION FACTOR VRN1-LIKE"/>
    <property type="match status" value="1"/>
</dbReference>
<evidence type="ECO:0000313" key="9">
    <source>
        <dbReference type="Proteomes" id="UP001457282"/>
    </source>
</evidence>
<dbReference type="InterPro" id="IPR015300">
    <property type="entry name" value="DNA-bd_pseudobarrel_sf"/>
</dbReference>
<dbReference type="SMART" id="SM01019">
    <property type="entry name" value="B3"/>
    <property type="match status" value="3"/>
</dbReference>
<evidence type="ECO:0000256" key="2">
    <source>
        <dbReference type="ARBA" id="ARBA00023015"/>
    </source>
</evidence>
<dbReference type="PROSITE" id="PS50863">
    <property type="entry name" value="B3"/>
    <property type="match status" value="3"/>
</dbReference>
<keyword evidence="2" id="KW-0805">Transcription regulation</keyword>
<evidence type="ECO:0000256" key="1">
    <source>
        <dbReference type="ARBA" id="ARBA00004123"/>
    </source>
</evidence>
<dbReference type="Gene3D" id="2.40.330.10">
    <property type="entry name" value="DNA-binding pseudobarrel domain"/>
    <property type="match status" value="3"/>
</dbReference>
<feature type="domain" description="TF-B3" evidence="7">
    <location>
        <begin position="24"/>
        <end position="117"/>
    </location>
</feature>
<dbReference type="GO" id="GO:0005634">
    <property type="term" value="C:nucleus"/>
    <property type="evidence" value="ECO:0007669"/>
    <property type="project" value="UniProtKB-SubCell"/>
</dbReference>
<evidence type="ECO:0000313" key="8">
    <source>
        <dbReference type="EMBL" id="KAK9948763.1"/>
    </source>
</evidence>
<feature type="compositionally biased region" description="Polar residues" evidence="6">
    <location>
        <begin position="204"/>
        <end position="215"/>
    </location>
</feature>
<dbReference type="PANTHER" id="PTHR31920">
    <property type="entry name" value="B3 DOMAIN-CONTAINING"/>
    <property type="match status" value="1"/>
</dbReference>
<dbReference type="AlphaFoldDB" id="A0AAW1YJI1"/>
<organism evidence="8 9">
    <name type="scientific">Rubus argutus</name>
    <name type="common">Southern blackberry</name>
    <dbReference type="NCBI Taxonomy" id="59490"/>
    <lineage>
        <taxon>Eukaryota</taxon>
        <taxon>Viridiplantae</taxon>
        <taxon>Streptophyta</taxon>
        <taxon>Embryophyta</taxon>
        <taxon>Tracheophyta</taxon>
        <taxon>Spermatophyta</taxon>
        <taxon>Magnoliopsida</taxon>
        <taxon>eudicotyledons</taxon>
        <taxon>Gunneridae</taxon>
        <taxon>Pentapetalae</taxon>
        <taxon>rosids</taxon>
        <taxon>fabids</taxon>
        <taxon>Rosales</taxon>
        <taxon>Rosaceae</taxon>
        <taxon>Rosoideae</taxon>
        <taxon>Rosoideae incertae sedis</taxon>
        <taxon>Rubus</taxon>
    </lineage>
</organism>
<feature type="compositionally biased region" description="Basic and acidic residues" evidence="6">
    <location>
        <begin position="385"/>
        <end position="395"/>
    </location>
</feature>
<evidence type="ECO:0000256" key="4">
    <source>
        <dbReference type="ARBA" id="ARBA00023163"/>
    </source>
</evidence>
<dbReference type="Pfam" id="PF02362">
    <property type="entry name" value="B3"/>
    <property type="match status" value="3"/>
</dbReference>
<comment type="subcellular location">
    <subcellularLocation>
        <location evidence="1">Nucleus</location>
    </subcellularLocation>
</comment>
<dbReference type="InterPro" id="IPR003340">
    <property type="entry name" value="B3_DNA-bd"/>
</dbReference>
<feature type="domain" description="TF-B3" evidence="7">
    <location>
        <begin position="423"/>
        <end position="518"/>
    </location>
</feature>
<feature type="region of interest" description="Disordered" evidence="6">
    <location>
        <begin position="328"/>
        <end position="407"/>
    </location>
</feature>
<feature type="compositionally biased region" description="Acidic residues" evidence="6">
    <location>
        <begin position="332"/>
        <end position="352"/>
    </location>
</feature>
<dbReference type="CDD" id="cd10017">
    <property type="entry name" value="B3_DNA"/>
    <property type="match status" value="3"/>
</dbReference>
<name>A0AAW1YJI1_RUBAR</name>
<keyword evidence="3" id="KW-0238">DNA-binding</keyword>
<protein>
    <recommendedName>
        <fullName evidence="7">TF-B3 domain-containing protein</fullName>
    </recommendedName>
</protein>
<sequence>MTSSYLHRKCTDGRPRSSATTPCRFLRVILDDTSRDRKLGLPESFLDKYRNDLSNRVYFELPCGSEWEIGLTRYNGVVWFRKNWPELSKFYSLEKGDSLVFGYEGNSRFQVSIFDGSNNMEIDYTTRMPKSEGTDEDDDDISLEILEDVRPSVLPHKKNRTVLSPKAETNVNVEKCVIKKETHWSKSKKKTGTDNFPAKKDGEGTSSTQRFQKQTPGVLRRAKSCNHSFRVVMDSSYITQKFLWLPKKFVQTHLLKQPSNAMLQVSDARQIWPVKLIYEEKKGRVQFQSGWSEFVRDKDLKEGDVCEFVLIDGIRLLFEVMIETANCSSSPDIDDGDDEDENEDDTDDDSIEILDHFPPHPKRKEKSPLISRIHKRMKSSSRAQKFHEGRPEVPRRMHHTVTESTGKSRALQRANAFKCANPHFTVPLHSSYIHAHYLYLPSKFAKRYLIKQPSHAILRVSSERTRTWSVKFHYVATRTTFQSGWLEFVQGNDLKTGDACIFMLTDNIKFLFDVVFFRAT</sequence>
<comment type="caution">
    <text evidence="8">The sequence shown here is derived from an EMBL/GenBank/DDBJ whole genome shotgun (WGS) entry which is preliminary data.</text>
</comment>
<feature type="region of interest" description="Disordered" evidence="6">
    <location>
        <begin position="187"/>
        <end position="217"/>
    </location>
</feature>
<evidence type="ECO:0000256" key="6">
    <source>
        <dbReference type="SAM" id="MobiDB-lite"/>
    </source>
</evidence>
<feature type="domain" description="TF-B3" evidence="7">
    <location>
        <begin position="228"/>
        <end position="324"/>
    </location>
</feature>
<keyword evidence="9" id="KW-1185">Reference proteome</keyword>
<reference evidence="8 9" key="1">
    <citation type="journal article" date="2023" name="G3 (Bethesda)">
        <title>A chromosome-length genome assembly and annotation of blackberry (Rubus argutus, cv. 'Hillquist').</title>
        <authorList>
            <person name="Bruna T."/>
            <person name="Aryal R."/>
            <person name="Dudchenko O."/>
            <person name="Sargent D.J."/>
            <person name="Mead D."/>
            <person name="Buti M."/>
            <person name="Cavallini A."/>
            <person name="Hytonen T."/>
            <person name="Andres J."/>
            <person name="Pham M."/>
            <person name="Weisz D."/>
            <person name="Mascagni F."/>
            <person name="Usai G."/>
            <person name="Natali L."/>
            <person name="Bassil N."/>
            <person name="Fernandez G.E."/>
            <person name="Lomsadze A."/>
            <person name="Armour M."/>
            <person name="Olukolu B."/>
            <person name="Poorten T."/>
            <person name="Britton C."/>
            <person name="Davik J."/>
            <person name="Ashrafi H."/>
            <person name="Aiden E.L."/>
            <person name="Borodovsky M."/>
            <person name="Worthington M."/>
        </authorList>
    </citation>
    <scope>NUCLEOTIDE SEQUENCE [LARGE SCALE GENOMIC DNA]</scope>
    <source>
        <strain evidence="8">PI 553951</strain>
    </source>
</reference>
<dbReference type="EMBL" id="JBEDUW010000001">
    <property type="protein sequence ID" value="KAK9948763.1"/>
    <property type="molecule type" value="Genomic_DNA"/>
</dbReference>
<dbReference type="InterPro" id="IPR050655">
    <property type="entry name" value="Plant_B3_domain"/>
</dbReference>
<dbReference type="SUPFAM" id="SSF101936">
    <property type="entry name" value="DNA-binding pseudobarrel domain"/>
    <property type="match status" value="3"/>
</dbReference>